<dbReference type="KEGG" id="dpl:KGM_209912"/>
<dbReference type="EMBL" id="AGBW02008053">
    <property type="protein sequence ID" value="OWR54225.1"/>
    <property type="molecule type" value="Genomic_DNA"/>
</dbReference>
<feature type="region of interest" description="Disordered" evidence="1">
    <location>
        <begin position="1"/>
        <end position="55"/>
    </location>
</feature>
<organism evidence="2 3">
    <name type="scientific">Danaus plexippus plexippus</name>
    <dbReference type="NCBI Taxonomy" id="278856"/>
    <lineage>
        <taxon>Eukaryota</taxon>
        <taxon>Metazoa</taxon>
        <taxon>Ecdysozoa</taxon>
        <taxon>Arthropoda</taxon>
        <taxon>Hexapoda</taxon>
        <taxon>Insecta</taxon>
        <taxon>Pterygota</taxon>
        <taxon>Neoptera</taxon>
        <taxon>Endopterygota</taxon>
        <taxon>Lepidoptera</taxon>
        <taxon>Glossata</taxon>
        <taxon>Ditrysia</taxon>
        <taxon>Papilionoidea</taxon>
        <taxon>Nymphalidae</taxon>
        <taxon>Danainae</taxon>
        <taxon>Danaini</taxon>
        <taxon>Danaina</taxon>
        <taxon>Danaus</taxon>
        <taxon>Danaus</taxon>
    </lineage>
</organism>
<evidence type="ECO:0000256" key="1">
    <source>
        <dbReference type="SAM" id="MobiDB-lite"/>
    </source>
</evidence>
<protein>
    <submittedName>
        <fullName evidence="2">Uncharacterized protein</fullName>
    </submittedName>
</protein>
<feature type="region of interest" description="Disordered" evidence="1">
    <location>
        <begin position="105"/>
        <end position="131"/>
    </location>
</feature>
<feature type="compositionally biased region" description="Pro residues" evidence="1">
    <location>
        <begin position="120"/>
        <end position="129"/>
    </location>
</feature>
<feature type="compositionally biased region" description="Basic and acidic residues" evidence="1">
    <location>
        <begin position="28"/>
        <end position="40"/>
    </location>
</feature>
<name>A0A212FKF1_DANPL</name>
<feature type="compositionally biased region" description="Pro residues" evidence="1">
    <location>
        <begin position="1"/>
        <end position="11"/>
    </location>
</feature>
<proteinExistence type="predicted"/>
<dbReference type="InParanoid" id="A0A212FKF1"/>
<dbReference type="Proteomes" id="UP000007151">
    <property type="component" value="Unassembled WGS sequence"/>
</dbReference>
<dbReference type="AlphaFoldDB" id="A0A212FKF1"/>
<reference evidence="2 3" key="1">
    <citation type="journal article" date="2011" name="Cell">
        <title>The monarch butterfly genome yields insights into long-distance migration.</title>
        <authorList>
            <person name="Zhan S."/>
            <person name="Merlin C."/>
            <person name="Boore J.L."/>
            <person name="Reppert S.M."/>
        </authorList>
    </citation>
    <scope>NUCLEOTIDE SEQUENCE [LARGE SCALE GENOMIC DNA]</scope>
    <source>
        <strain evidence="2">F-2</strain>
    </source>
</reference>
<accession>A0A212FKF1</accession>
<evidence type="ECO:0000313" key="3">
    <source>
        <dbReference type="Proteomes" id="UP000007151"/>
    </source>
</evidence>
<comment type="caution">
    <text evidence="2">The sequence shown here is derived from an EMBL/GenBank/DDBJ whole genome shotgun (WGS) entry which is preliminary data.</text>
</comment>
<evidence type="ECO:0000313" key="2">
    <source>
        <dbReference type="EMBL" id="OWR54225.1"/>
    </source>
</evidence>
<feature type="compositionally biased region" description="Basic and acidic residues" evidence="1">
    <location>
        <begin position="188"/>
        <end position="199"/>
    </location>
</feature>
<keyword evidence="3" id="KW-1185">Reference proteome</keyword>
<gene>
    <name evidence="2" type="ORF">KGM_209912</name>
</gene>
<feature type="region of interest" description="Disordered" evidence="1">
    <location>
        <begin position="188"/>
        <end position="207"/>
    </location>
</feature>
<sequence>MFVRHSPPPPKKITTLKDKAPKAVKPLGRPDPKEKARKSEPAPPPKTQEYNSLAEEAKAHYDAAKTNLASSRNLKSEIKEGVIKAIEGQYQIILTMNLEIEDLQNRDEGETSLQSERGPLHPPIPPNPQLPLVGLSEELIKEHNALIKEHMEAIKGLKKTKVEKPTTRVNQPAVEPWDRKMEEHALLLRENTENTEKIPARPAKGMS</sequence>